<feature type="compositionally biased region" description="Basic residues" evidence="1">
    <location>
        <begin position="250"/>
        <end position="262"/>
    </location>
</feature>
<protein>
    <recommendedName>
        <fullName evidence="4">HCNGP-domain-containing protein</fullName>
    </recommendedName>
</protein>
<sequence>MLGIDYPDSDEEDVMPATQPELTNISAAVAPAPEPLSAPAPLEQPPTSSGPVNGPAQGPAQGPTVSPPPEEDVPSNDAAPGSTYANTRALIQNLTLPTVPNFDIPPSPPGSPPQRATKKFAQFLELKKKGQHFNQRLETSSVLRDPGHMQKLMDFAGIREQDSYTSTLPEDVAIPAIFPEWAYVEELKASQKRISKTREQERSKAPRETLEFVSASKNASSSTTGKRKELEHRGKDDQSSRSKLESGSRSPKRRRSRSRERR</sequence>
<feature type="compositionally biased region" description="Basic and acidic residues" evidence="1">
    <location>
        <begin position="226"/>
        <end position="246"/>
    </location>
</feature>
<evidence type="ECO:0000313" key="3">
    <source>
        <dbReference type="Proteomes" id="UP000291422"/>
    </source>
</evidence>
<feature type="compositionally biased region" description="Pro residues" evidence="1">
    <location>
        <begin position="103"/>
        <end position="112"/>
    </location>
</feature>
<evidence type="ECO:0000256" key="1">
    <source>
        <dbReference type="SAM" id="MobiDB-lite"/>
    </source>
</evidence>
<evidence type="ECO:0000313" key="2">
    <source>
        <dbReference type="EMBL" id="RYN73375.1"/>
    </source>
</evidence>
<feature type="compositionally biased region" description="Polar residues" evidence="1">
    <location>
        <begin position="83"/>
        <end position="98"/>
    </location>
</feature>
<comment type="caution">
    <text evidence="2">The sequence shown here is derived from an EMBL/GenBank/DDBJ whole genome shotgun (WGS) entry which is preliminary data.</text>
</comment>
<dbReference type="AlphaFoldDB" id="A0A4Q4ND56"/>
<dbReference type="PANTHER" id="PTHR13464">
    <property type="entry name" value="TRANSCRIPTIONAL REGULATOR PROTEIN HCNGP"/>
    <property type="match status" value="1"/>
</dbReference>
<feature type="compositionally biased region" description="Pro residues" evidence="1">
    <location>
        <begin position="32"/>
        <end position="44"/>
    </location>
</feature>
<reference evidence="3" key="1">
    <citation type="journal article" date="2019" name="bioRxiv">
        <title>Genomics, evolutionary history and diagnostics of the Alternaria alternata species group including apple and Asian pear pathotypes.</title>
        <authorList>
            <person name="Armitage A.D."/>
            <person name="Cockerton H.M."/>
            <person name="Sreenivasaprasad S."/>
            <person name="Woodhall J.W."/>
            <person name="Lane C.R."/>
            <person name="Harrison R.J."/>
            <person name="Clarkson J.P."/>
        </authorList>
    </citation>
    <scope>NUCLEOTIDE SEQUENCE [LARGE SCALE GENOMIC DNA]</scope>
    <source>
        <strain evidence="3">FERA 1177</strain>
    </source>
</reference>
<dbReference type="GO" id="GO:0006355">
    <property type="term" value="P:regulation of DNA-templated transcription"/>
    <property type="evidence" value="ECO:0007669"/>
    <property type="project" value="InterPro"/>
</dbReference>
<feature type="region of interest" description="Disordered" evidence="1">
    <location>
        <begin position="1"/>
        <end position="117"/>
    </location>
</feature>
<proteinExistence type="predicted"/>
<dbReference type="PANTHER" id="PTHR13464:SF0">
    <property type="entry name" value="SAP30-BINDING PROTEIN"/>
    <property type="match status" value="1"/>
</dbReference>
<evidence type="ECO:0008006" key="4">
    <source>
        <dbReference type="Google" id="ProtNLM"/>
    </source>
</evidence>
<feature type="compositionally biased region" description="Polar residues" evidence="1">
    <location>
        <begin position="215"/>
        <end position="224"/>
    </location>
</feature>
<feature type="region of interest" description="Disordered" evidence="1">
    <location>
        <begin position="190"/>
        <end position="262"/>
    </location>
</feature>
<dbReference type="Pfam" id="PF07818">
    <property type="entry name" value="HCNGP"/>
    <property type="match status" value="1"/>
</dbReference>
<dbReference type="VEuPathDB" id="FungiDB:CC77DRAFT_1019747"/>
<dbReference type="Proteomes" id="UP000291422">
    <property type="component" value="Unassembled WGS sequence"/>
</dbReference>
<name>A0A4Q4ND56_ALTAL</name>
<dbReference type="InterPro" id="IPR012479">
    <property type="entry name" value="SAP30BP"/>
</dbReference>
<dbReference type="EMBL" id="PDXD01000021">
    <property type="protein sequence ID" value="RYN73375.1"/>
    <property type="molecule type" value="Genomic_DNA"/>
</dbReference>
<gene>
    <name evidence="2" type="ORF">AA0117_g7856</name>
</gene>
<organism evidence="2 3">
    <name type="scientific">Alternaria alternata</name>
    <name type="common">Alternaria rot fungus</name>
    <name type="synonym">Torula alternata</name>
    <dbReference type="NCBI Taxonomy" id="5599"/>
    <lineage>
        <taxon>Eukaryota</taxon>
        <taxon>Fungi</taxon>
        <taxon>Dikarya</taxon>
        <taxon>Ascomycota</taxon>
        <taxon>Pezizomycotina</taxon>
        <taxon>Dothideomycetes</taxon>
        <taxon>Pleosporomycetidae</taxon>
        <taxon>Pleosporales</taxon>
        <taxon>Pleosporineae</taxon>
        <taxon>Pleosporaceae</taxon>
        <taxon>Alternaria</taxon>
        <taxon>Alternaria sect. Alternaria</taxon>
        <taxon>Alternaria alternata complex</taxon>
    </lineage>
</organism>
<accession>A0A4Q4ND56</accession>
<dbReference type="GO" id="GO:0005634">
    <property type="term" value="C:nucleus"/>
    <property type="evidence" value="ECO:0007669"/>
    <property type="project" value="TreeGrafter"/>
</dbReference>
<feature type="compositionally biased region" description="Basic and acidic residues" evidence="1">
    <location>
        <begin position="196"/>
        <end position="210"/>
    </location>
</feature>